<proteinExistence type="predicted"/>
<sequence>MAPPDALSGGTGNDGFGSGTVDSAGQWTGRRFTVRQENRLKAGRYTVSELMPDGSEGEVVACAEVKRFSLKEKITFHTGLSGTRVLFTIEERGLRGAGDGYDVWDAEGNLVGGFEEKDVASLVRSTWVLDQPGFPAAVGRERNRFVAVLRRAWDFLPLDLPFLWPYHFDFETGGKQVLKVDRKWGLRDRYVVDILTPGPDPRLAVAQAVALDTFQDR</sequence>
<evidence type="ECO:0000256" key="1">
    <source>
        <dbReference type="SAM" id="MobiDB-lite"/>
    </source>
</evidence>
<dbReference type="InterPro" id="IPR025659">
    <property type="entry name" value="Tubby-like_C"/>
</dbReference>
<name>A0ABN4E321_STRLI</name>
<feature type="compositionally biased region" description="Gly residues" evidence="1">
    <location>
        <begin position="9"/>
        <end position="18"/>
    </location>
</feature>
<keyword evidence="3" id="KW-1185">Reference proteome</keyword>
<gene>
    <name evidence="2" type="ORF">SLIV_32955</name>
</gene>
<evidence type="ECO:0000313" key="2">
    <source>
        <dbReference type="EMBL" id="AIJ17476.1"/>
    </source>
</evidence>
<accession>A0ABN4E321</accession>
<reference evidence="3" key="1">
    <citation type="submission" date="2014-08" db="EMBL/GenBank/DDBJ databases">
        <title>Complete genome sequence of Streptomyces lividans TK24.</title>
        <authorList>
            <consortium name="StrepSynth"/>
            <person name="Ruckert C."/>
            <person name="Fridjonson O.H."/>
            <person name="Lambert C."/>
            <person name="van Wezel G.P."/>
            <person name="Bernaerts K."/>
            <person name="Anne J."/>
            <person name="Economou A."/>
            <person name="Kalinowski J."/>
        </authorList>
    </citation>
    <scope>NUCLEOTIDE SEQUENCE [LARGE SCALE GENOMIC DNA]</scope>
    <source>
        <strain evidence="3">TK24</strain>
    </source>
</reference>
<feature type="region of interest" description="Disordered" evidence="1">
    <location>
        <begin position="1"/>
        <end position="28"/>
    </location>
</feature>
<dbReference type="SUPFAM" id="SSF54518">
    <property type="entry name" value="Tubby C-terminal domain-like"/>
    <property type="match status" value="1"/>
</dbReference>
<dbReference type="Proteomes" id="UP000028682">
    <property type="component" value="Chromosome"/>
</dbReference>
<dbReference type="Pfam" id="PF04525">
    <property type="entry name" value="LOR"/>
    <property type="match status" value="1"/>
</dbReference>
<dbReference type="InterPro" id="IPR007612">
    <property type="entry name" value="LOR"/>
</dbReference>
<dbReference type="EMBL" id="CP009124">
    <property type="protein sequence ID" value="AIJ17476.1"/>
    <property type="molecule type" value="Genomic_DNA"/>
</dbReference>
<organism evidence="2 3">
    <name type="scientific">Streptomyces lividans TK24</name>
    <dbReference type="NCBI Taxonomy" id="457428"/>
    <lineage>
        <taxon>Bacteria</taxon>
        <taxon>Bacillati</taxon>
        <taxon>Actinomycetota</taxon>
        <taxon>Actinomycetes</taxon>
        <taxon>Kitasatosporales</taxon>
        <taxon>Streptomycetaceae</taxon>
        <taxon>Streptomyces</taxon>
    </lineage>
</organism>
<evidence type="ECO:0000313" key="3">
    <source>
        <dbReference type="Proteomes" id="UP000028682"/>
    </source>
</evidence>
<protein>
    <submittedName>
        <fullName evidence="2">Uncharacterized protein</fullName>
    </submittedName>
</protein>